<keyword evidence="2" id="KW-1185">Reference proteome</keyword>
<evidence type="ECO:0000313" key="2">
    <source>
        <dbReference type="Proteomes" id="UP001732700"/>
    </source>
</evidence>
<organism evidence="1 2">
    <name type="scientific">Avena sativa</name>
    <name type="common">Oat</name>
    <dbReference type="NCBI Taxonomy" id="4498"/>
    <lineage>
        <taxon>Eukaryota</taxon>
        <taxon>Viridiplantae</taxon>
        <taxon>Streptophyta</taxon>
        <taxon>Embryophyta</taxon>
        <taxon>Tracheophyta</taxon>
        <taxon>Spermatophyta</taxon>
        <taxon>Magnoliopsida</taxon>
        <taxon>Liliopsida</taxon>
        <taxon>Poales</taxon>
        <taxon>Poaceae</taxon>
        <taxon>BOP clade</taxon>
        <taxon>Pooideae</taxon>
        <taxon>Poodae</taxon>
        <taxon>Poeae</taxon>
        <taxon>Poeae Chloroplast Group 1 (Aveneae type)</taxon>
        <taxon>Aveninae</taxon>
        <taxon>Avena</taxon>
    </lineage>
</organism>
<reference evidence="1" key="1">
    <citation type="submission" date="2021-05" db="EMBL/GenBank/DDBJ databases">
        <authorList>
            <person name="Scholz U."/>
            <person name="Mascher M."/>
            <person name="Fiebig A."/>
        </authorList>
    </citation>
    <scope>NUCLEOTIDE SEQUENCE [LARGE SCALE GENOMIC DNA]</scope>
</reference>
<proteinExistence type="predicted"/>
<dbReference type="EnsemblPlants" id="AVESA.00010b.r2.2CG0266940.1">
    <property type="protein sequence ID" value="AVESA.00010b.r2.2CG0266940.1.CDS.1"/>
    <property type="gene ID" value="AVESA.00010b.r2.2CG0266940"/>
</dbReference>
<accession>A0ACD5UKA1</accession>
<sequence>MSSDQQDSPRSVLDLMDVFSVSLSSVGVDSDQRAGPEITVASATTVVTRSPAAFREACKQPINTVLSRPVAKRCRNKRKYSGPVRRSGRIRGRFAPGTPIRQQQRTLITRLGIAREGEVIGDEALDAYLDLFARPLRQQHIDVVLRLFGWMPEALPMYDDAPVECLV</sequence>
<name>A0ACD5UKA1_AVESA</name>
<reference evidence="1" key="2">
    <citation type="submission" date="2025-09" db="UniProtKB">
        <authorList>
            <consortium name="EnsemblPlants"/>
        </authorList>
    </citation>
    <scope>IDENTIFICATION</scope>
</reference>
<dbReference type="Proteomes" id="UP001732700">
    <property type="component" value="Chromosome 2C"/>
</dbReference>
<evidence type="ECO:0000313" key="1">
    <source>
        <dbReference type="EnsemblPlants" id="AVESA.00010b.r2.2CG0266940.1.CDS.1"/>
    </source>
</evidence>
<protein>
    <submittedName>
        <fullName evidence="1">Uncharacterized protein</fullName>
    </submittedName>
</protein>